<dbReference type="GO" id="GO:0016787">
    <property type="term" value="F:hydrolase activity"/>
    <property type="evidence" value="ECO:0007669"/>
    <property type="project" value="UniProtKB-KW"/>
</dbReference>
<protein>
    <submittedName>
        <fullName evidence="2">Hydrolase</fullName>
    </submittedName>
</protein>
<evidence type="ECO:0000313" key="3">
    <source>
        <dbReference type="Proteomes" id="UP000030014"/>
    </source>
</evidence>
<dbReference type="RefSeq" id="WP_039257346.1">
    <property type="nucleotide sequence ID" value="NZ_JDRY01000038.1"/>
</dbReference>
<dbReference type="PANTHER" id="PTHR13754:SF13">
    <property type="entry name" value="METALLO-BETA-LACTAMASE SUPERFAMILY PROTEIN (AFU_ORTHOLOGUE AFUA_3G07630)"/>
    <property type="match status" value="1"/>
</dbReference>
<reference evidence="2 3" key="1">
    <citation type="submission" date="2014-01" db="EMBL/GenBank/DDBJ databases">
        <title>Plasmidome dynamics in the species complex Clostridium novyi sensu lato converts strains of independent lineages into distinctly different pathogens.</title>
        <authorList>
            <person name="Skarin H."/>
            <person name="Segerman B."/>
        </authorList>
    </citation>
    <scope>NUCLEOTIDE SEQUENCE [LARGE SCALE GENOMIC DNA]</scope>
    <source>
        <strain evidence="2 3">DC5</strain>
    </source>
</reference>
<proteinExistence type="predicted"/>
<dbReference type="EMBL" id="JDRY01000038">
    <property type="protein sequence ID" value="KGM99176.1"/>
    <property type="molecule type" value="Genomic_DNA"/>
</dbReference>
<dbReference type="AlphaFoldDB" id="A0A0A0IG10"/>
<evidence type="ECO:0000313" key="2">
    <source>
        <dbReference type="EMBL" id="KGM99176.1"/>
    </source>
</evidence>
<comment type="caution">
    <text evidence="2">The sequence shown here is derived from an EMBL/GenBank/DDBJ whole genome shotgun (WGS) entry which is preliminary data.</text>
</comment>
<dbReference type="InterPro" id="IPR041712">
    <property type="entry name" value="DHPS-like_MBL-fold"/>
</dbReference>
<feature type="domain" description="Metallo-beta-lactamase" evidence="1">
    <location>
        <begin position="21"/>
        <end position="259"/>
    </location>
</feature>
<organism evidence="2 3">
    <name type="scientific">Clostridium botulinum C/D str. DC5</name>
    <dbReference type="NCBI Taxonomy" id="1443128"/>
    <lineage>
        <taxon>Bacteria</taxon>
        <taxon>Bacillati</taxon>
        <taxon>Bacillota</taxon>
        <taxon>Clostridia</taxon>
        <taxon>Eubacteriales</taxon>
        <taxon>Clostridiaceae</taxon>
        <taxon>Clostridium</taxon>
    </lineage>
</organism>
<dbReference type="CDD" id="cd07713">
    <property type="entry name" value="DHPS-like_MBL-fold"/>
    <property type="match status" value="1"/>
</dbReference>
<gene>
    <name evidence="2" type="ORF">Z955_08640</name>
</gene>
<evidence type="ECO:0000259" key="1">
    <source>
        <dbReference type="SMART" id="SM00849"/>
    </source>
</evidence>
<dbReference type="PANTHER" id="PTHR13754">
    <property type="entry name" value="METALLO-BETA-LACTAMASE SUPERFAMILY PROTEIN"/>
    <property type="match status" value="1"/>
</dbReference>
<dbReference type="SMART" id="SM00849">
    <property type="entry name" value="Lactamase_B"/>
    <property type="match status" value="1"/>
</dbReference>
<name>A0A0A0IG10_CLOBO</name>
<dbReference type="Pfam" id="PF00753">
    <property type="entry name" value="Lactamase_B"/>
    <property type="match status" value="1"/>
</dbReference>
<dbReference type="InterPro" id="IPR052926">
    <property type="entry name" value="Metallo-beta-lactamase_dom"/>
</dbReference>
<keyword evidence="2" id="KW-0378">Hydrolase</keyword>
<dbReference type="Proteomes" id="UP000030014">
    <property type="component" value="Unassembled WGS sequence"/>
</dbReference>
<dbReference type="GO" id="GO:0016740">
    <property type="term" value="F:transferase activity"/>
    <property type="evidence" value="ECO:0007669"/>
    <property type="project" value="TreeGrafter"/>
</dbReference>
<sequence length="287" mass="32548">MKITTIIENSLGDKKGLHNEHGLSFFIETNNGNILFDTGQSGDFIENANELDIDLNKTDYLVLSHAHYDHCGGVKRFLDSFNVNPKFYVSNKFFLNSNKYHYSDGSENLDFASNKAGYKYIGINFDESFIKEKNLDINYVKGDMIELIDKIKIFTNFERKYDFEKRNPNMMIKIGEEYIIDPFEDEIVLTIETEKGILIVLGCSHPGILNIIDSIIKRTGKNIYGILGGTHLVEADSNRIEKTIQVLKEKNIKLLGVSHCTGEKAVASLKTQCDNFFVNSTGTVMEL</sequence>
<accession>A0A0A0IG10</accession>
<dbReference type="InterPro" id="IPR001279">
    <property type="entry name" value="Metallo-B-lactamas"/>
</dbReference>
<dbReference type="InterPro" id="IPR036866">
    <property type="entry name" value="RibonucZ/Hydroxyglut_hydro"/>
</dbReference>
<dbReference type="Gene3D" id="3.60.15.10">
    <property type="entry name" value="Ribonuclease Z/Hydroxyacylglutathione hydrolase-like"/>
    <property type="match status" value="1"/>
</dbReference>
<dbReference type="SUPFAM" id="SSF56281">
    <property type="entry name" value="Metallo-hydrolase/oxidoreductase"/>
    <property type="match status" value="1"/>
</dbReference>